<dbReference type="NCBIfam" id="TIGR03493">
    <property type="entry name" value="cellullose_BcsF"/>
    <property type="match status" value="1"/>
</dbReference>
<dbReference type="Proteomes" id="UP000251313">
    <property type="component" value="Unassembled WGS sequence"/>
</dbReference>
<evidence type="ECO:0000313" key="2">
    <source>
        <dbReference type="EMBL" id="RKR53364.1"/>
    </source>
</evidence>
<dbReference type="Pfam" id="PF11120">
    <property type="entry name" value="CBP_BcsF"/>
    <property type="match status" value="1"/>
</dbReference>
<reference evidence="3 4" key="1">
    <citation type="submission" date="2018-06" db="EMBL/GenBank/DDBJ databases">
        <authorList>
            <consortium name="Pathogen Informatics"/>
            <person name="Doyle S."/>
        </authorList>
    </citation>
    <scope>NUCLEOTIDE SEQUENCE [LARGE SCALE GENOMIC DNA]</scope>
    <source>
        <strain evidence="3 4">NCTC11967</strain>
    </source>
</reference>
<name>A0AB38G1V6_9ENTR</name>
<dbReference type="GeneID" id="66905792"/>
<reference evidence="2 5" key="2">
    <citation type="submission" date="2018-10" db="EMBL/GenBank/DDBJ databases">
        <title>Genomic Encyclopedia of Type Strains, Phase IV (KMG-IV): sequencing the most valuable type-strain genomes for metagenomic binning, comparative biology and taxonomic classification.</title>
        <authorList>
            <person name="Goeker M."/>
        </authorList>
    </citation>
    <scope>NUCLEOTIDE SEQUENCE [LARGE SCALE GENOMIC DNA]</scope>
    <source>
        <strain evidence="2 5">DSM 5079</strain>
    </source>
</reference>
<proteinExistence type="predicted"/>
<gene>
    <name evidence="2" type="ORF">C7387_3817</name>
    <name evidence="3" type="ORF">NCTC11967_03432</name>
</gene>
<accession>A0AB38G1V6</accession>
<keyword evidence="1" id="KW-1133">Transmembrane helix</keyword>
<sequence length="65" mass="7540">MMSISDIIQLVILCALIFFPLGYIARHFFGRIETALRLIFFRPRYVKPAGILRRTPTVKATQKDD</sequence>
<evidence type="ECO:0000313" key="4">
    <source>
        <dbReference type="Proteomes" id="UP000251313"/>
    </source>
</evidence>
<keyword evidence="5" id="KW-1185">Reference proteome</keyword>
<evidence type="ECO:0000313" key="5">
    <source>
        <dbReference type="Proteomes" id="UP000267341"/>
    </source>
</evidence>
<protein>
    <submittedName>
        <fullName evidence="3">Celllulose biosynthesis operon protein BcsF/YhjT</fullName>
    </submittedName>
    <submittedName>
        <fullName evidence="2">Cellulose biosynthesis operon protein BcsF/YhjT</fullName>
    </submittedName>
</protein>
<feature type="transmembrane region" description="Helical" evidence="1">
    <location>
        <begin position="6"/>
        <end position="25"/>
    </location>
</feature>
<dbReference type="RefSeq" id="WP_006817678.1">
    <property type="nucleotide sequence ID" value="NZ_CABKQJ010000012.1"/>
</dbReference>
<keyword evidence="1" id="KW-0472">Membrane</keyword>
<evidence type="ECO:0000313" key="3">
    <source>
        <dbReference type="EMBL" id="SQA64332.1"/>
    </source>
</evidence>
<dbReference type="InterPro" id="IPR019995">
    <property type="entry name" value="Cellulose_BcsF/YhjT"/>
</dbReference>
<dbReference type="EMBL" id="RBIZ01000006">
    <property type="protein sequence ID" value="RKR53364.1"/>
    <property type="molecule type" value="Genomic_DNA"/>
</dbReference>
<organism evidence="3 4">
    <name type="scientific">Yokenella regensburgei</name>
    <dbReference type="NCBI Taxonomy" id="158877"/>
    <lineage>
        <taxon>Bacteria</taxon>
        <taxon>Pseudomonadati</taxon>
        <taxon>Pseudomonadota</taxon>
        <taxon>Gammaproteobacteria</taxon>
        <taxon>Enterobacterales</taxon>
        <taxon>Enterobacteriaceae</taxon>
        <taxon>Yokenella</taxon>
    </lineage>
</organism>
<evidence type="ECO:0000256" key="1">
    <source>
        <dbReference type="SAM" id="Phobius"/>
    </source>
</evidence>
<dbReference type="EMBL" id="UAVL01000018">
    <property type="protein sequence ID" value="SQA64332.1"/>
    <property type="molecule type" value="Genomic_DNA"/>
</dbReference>
<dbReference type="AlphaFoldDB" id="A0AB38G1V6"/>
<keyword evidence="1" id="KW-0812">Transmembrane</keyword>
<dbReference type="Proteomes" id="UP000267341">
    <property type="component" value="Unassembled WGS sequence"/>
</dbReference>
<comment type="caution">
    <text evidence="3">The sequence shown here is derived from an EMBL/GenBank/DDBJ whole genome shotgun (WGS) entry which is preliminary data.</text>
</comment>